<evidence type="ECO:0000313" key="4">
    <source>
        <dbReference type="Proteomes" id="UP000070700"/>
    </source>
</evidence>
<dbReference type="OrthoDB" id="5409186at2759"/>
<proteinExistence type="predicted"/>
<dbReference type="InParanoid" id="A0A132B7S4"/>
<dbReference type="RefSeq" id="XP_018062811.1">
    <property type="nucleotide sequence ID" value="XM_018217909.1"/>
</dbReference>
<keyword evidence="2" id="KW-0732">Signal</keyword>
<dbReference type="KEGG" id="psco:LY89DRAFT_711535"/>
<feature type="chain" id="PRO_5007287935" evidence="2">
    <location>
        <begin position="19"/>
        <end position="234"/>
    </location>
</feature>
<gene>
    <name evidence="3" type="ORF">LY89DRAFT_711535</name>
</gene>
<evidence type="ECO:0000256" key="2">
    <source>
        <dbReference type="SAM" id="SignalP"/>
    </source>
</evidence>
<protein>
    <submittedName>
        <fullName evidence="3">Uncharacterized protein</fullName>
    </submittedName>
</protein>
<dbReference type="AlphaFoldDB" id="A0A132B7S4"/>
<accession>A0A132B7S4</accession>
<dbReference type="GeneID" id="28827635"/>
<evidence type="ECO:0000256" key="1">
    <source>
        <dbReference type="SAM" id="MobiDB-lite"/>
    </source>
</evidence>
<sequence>MLFNTLAVSSVLLAVVHAAAEPAPYKLGSMSLNNAFGLFKRQAGYQPTQTYCGPGADCAASCGADYIQCASSDGDLHCYDPTIKETCCPDGSGNSCSDGYYCTSDASGNTWCCPDGMDLAACAAAYSLTGSLVSETATSTPSSAPSTTPASVSASASASASASGSSSSSAAAPTTTSSSAAGVSSTTSKVAHTTATLNSTDTTTSSSLPLQVTGGADANVVPGLMLLAGALLAL</sequence>
<organism evidence="3 4">
    <name type="scientific">Mollisia scopiformis</name>
    <name type="common">Conifer needle endophyte fungus</name>
    <name type="synonym">Phialocephala scopiformis</name>
    <dbReference type="NCBI Taxonomy" id="149040"/>
    <lineage>
        <taxon>Eukaryota</taxon>
        <taxon>Fungi</taxon>
        <taxon>Dikarya</taxon>
        <taxon>Ascomycota</taxon>
        <taxon>Pezizomycotina</taxon>
        <taxon>Leotiomycetes</taxon>
        <taxon>Helotiales</taxon>
        <taxon>Mollisiaceae</taxon>
        <taxon>Mollisia</taxon>
    </lineage>
</organism>
<feature type="signal peptide" evidence="2">
    <location>
        <begin position="1"/>
        <end position="18"/>
    </location>
</feature>
<keyword evidence="4" id="KW-1185">Reference proteome</keyword>
<dbReference type="Proteomes" id="UP000070700">
    <property type="component" value="Unassembled WGS sequence"/>
</dbReference>
<feature type="region of interest" description="Disordered" evidence="1">
    <location>
        <begin position="162"/>
        <end position="185"/>
    </location>
</feature>
<reference evidence="3 4" key="1">
    <citation type="submission" date="2015-10" db="EMBL/GenBank/DDBJ databases">
        <title>Full genome of DAOMC 229536 Phialocephala scopiformis, a fungal endophyte of spruce producing the potent anti-insectan compound rugulosin.</title>
        <authorList>
            <consortium name="DOE Joint Genome Institute"/>
            <person name="Walker A.K."/>
            <person name="Frasz S.L."/>
            <person name="Seifert K.A."/>
            <person name="Miller J.D."/>
            <person name="Mondo S.J."/>
            <person name="Labutti K."/>
            <person name="Lipzen A."/>
            <person name="Dockter R."/>
            <person name="Kennedy M."/>
            <person name="Grigoriev I.V."/>
            <person name="Spatafora J.W."/>
        </authorList>
    </citation>
    <scope>NUCLEOTIDE SEQUENCE [LARGE SCALE GENOMIC DNA]</scope>
    <source>
        <strain evidence="3 4">CBS 120377</strain>
    </source>
</reference>
<name>A0A132B7S4_MOLSC</name>
<dbReference type="EMBL" id="KQ947435">
    <property type="protein sequence ID" value="KUJ08456.1"/>
    <property type="molecule type" value="Genomic_DNA"/>
</dbReference>
<evidence type="ECO:0000313" key="3">
    <source>
        <dbReference type="EMBL" id="KUJ08456.1"/>
    </source>
</evidence>